<dbReference type="HAMAP" id="MF_01043">
    <property type="entry name" value="PlsY"/>
    <property type="match status" value="1"/>
</dbReference>
<comment type="subunit">
    <text evidence="10">Probably interacts with PlsX.</text>
</comment>
<dbReference type="SMART" id="SM01207">
    <property type="entry name" value="G3P_acyltransf"/>
    <property type="match status" value="1"/>
</dbReference>
<evidence type="ECO:0000256" key="10">
    <source>
        <dbReference type="HAMAP-Rule" id="MF_01043"/>
    </source>
</evidence>
<comment type="catalytic activity">
    <reaction evidence="10">
        <text>an acyl phosphate + sn-glycerol 3-phosphate = a 1-acyl-sn-glycero-3-phosphate + phosphate</text>
        <dbReference type="Rhea" id="RHEA:34075"/>
        <dbReference type="ChEBI" id="CHEBI:43474"/>
        <dbReference type="ChEBI" id="CHEBI:57597"/>
        <dbReference type="ChEBI" id="CHEBI:57970"/>
        <dbReference type="ChEBI" id="CHEBI:59918"/>
        <dbReference type="EC" id="2.3.1.275"/>
    </reaction>
</comment>
<name>A0A1Y0D3I7_9GAMM</name>
<feature type="transmembrane region" description="Helical" evidence="10">
    <location>
        <begin position="81"/>
        <end position="100"/>
    </location>
</feature>
<comment type="function">
    <text evidence="10">Catalyzes the transfer of an acyl group from acyl-phosphate (acyl-PO(4)) to glycerol-3-phosphate (G3P) to form lysophosphatidic acid (LPA). This enzyme utilizes acyl-phosphate as fatty acyl donor, but not acyl-CoA or acyl-ACP.</text>
</comment>
<evidence type="ECO:0000313" key="11">
    <source>
        <dbReference type="EMBL" id="ART82090.1"/>
    </source>
</evidence>
<dbReference type="AlphaFoldDB" id="A0A1Y0D3I7"/>
<keyword evidence="2 10" id="KW-0444">Lipid biosynthesis</keyword>
<keyword evidence="5 10" id="KW-1133">Transmembrane helix</keyword>
<comment type="similarity">
    <text evidence="10">Belongs to the PlsY family.</text>
</comment>
<evidence type="ECO:0000256" key="4">
    <source>
        <dbReference type="ARBA" id="ARBA00022692"/>
    </source>
</evidence>
<evidence type="ECO:0000256" key="9">
    <source>
        <dbReference type="ARBA" id="ARBA00023264"/>
    </source>
</evidence>
<organism evidence="11 12">
    <name type="scientific">Oceanisphaera profunda</name>
    <dbReference type="NCBI Taxonomy" id="1416627"/>
    <lineage>
        <taxon>Bacteria</taxon>
        <taxon>Pseudomonadati</taxon>
        <taxon>Pseudomonadota</taxon>
        <taxon>Gammaproteobacteria</taxon>
        <taxon>Aeromonadales</taxon>
        <taxon>Aeromonadaceae</taxon>
        <taxon>Oceanisphaera</taxon>
    </lineage>
</organism>
<proteinExistence type="inferred from homology"/>
<dbReference type="PANTHER" id="PTHR30309:SF0">
    <property type="entry name" value="GLYCEROL-3-PHOSPHATE ACYLTRANSFERASE-RELATED"/>
    <property type="match status" value="1"/>
</dbReference>
<dbReference type="Pfam" id="PF02660">
    <property type="entry name" value="G3P_acyltransf"/>
    <property type="match status" value="1"/>
</dbReference>
<comment type="subcellular location">
    <subcellularLocation>
        <location evidence="10">Cell membrane</location>
        <topology evidence="10">Multi-pass membrane protein</topology>
    </subcellularLocation>
</comment>
<keyword evidence="12" id="KW-1185">Reference proteome</keyword>
<feature type="transmembrane region" description="Helical" evidence="10">
    <location>
        <begin position="54"/>
        <end position="75"/>
    </location>
</feature>
<evidence type="ECO:0000256" key="7">
    <source>
        <dbReference type="ARBA" id="ARBA00023136"/>
    </source>
</evidence>
<accession>A0A1Y0D3I7</accession>
<dbReference type="OrthoDB" id="9777124at2"/>
<dbReference type="PANTHER" id="PTHR30309">
    <property type="entry name" value="INNER MEMBRANE PROTEIN YGIH"/>
    <property type="match status" value="1"/>
</dbReference>
<evidence type="ECO:0000256" key="1">
    <source>
        <dbReference type="ARBA" id="ARBA00022475"/>
    </source>
</evidence>
<reference evidence="11 12" key="1">
    <citation type="journal article" date="2014" name="Int. J. Syst. Evol. Microbiol.">
        <title>Oceanisphaera profunda sp. nov., a marine bacterium isolated from deep-sea sediment, and emended description of the genus Oceanisphaera.</title>
        <authorList>
            <person name="Xu Z."/>
            <person name="Zhang X.Y."/>
            <person name="Su H.N."/>
            <person name="Yu Z.C."/>
            <person name="Liu C."/>
            <person name="Li H."/>
            <person name="Chen X.L."/>
            <person name="Song X.Y."/>
            <person name="Xie B.B."/>
            <person name="Qin Q.L."/>
            <person name="Zhou B.C."/>
            <person name="Shi M."/>
            <person name="Huang Y."/>
            <person name="Zhang Y.Z."/>
        </authorList>
    </citation>
    <scope>NUCLEOTIDE SEQUENCE [LARGE SCALE GENOMIC DNA]</scope>
    <source>
        <strain evidence="11 12">SM1222</strain>
    </source>
</reference>
<dbReference type="InterPro" id="IPR003811">
    <property type="entry name" value="G3P_acylTferase_PlsY"/>
</dbReference>
<evidence type="ECO:0000256" key="2">
    <source>
        <dbReference type="ARBA" id="ARBA00022516"/>
    </source>
</evidence>
<sequence length="209" mass="23113">MTALIFFMIVLAYLGGSISSAVLISRLYRLPDPRSHGSGNPGATNVLRTGNRSAAVWVLLLDIMKGTLPVYLGWFLEIGPLYLAFIGMAACLGHMFPLFFHFRGGKAVATALGTLLPLGMDMAGLMMLTWLVCLGLFGYSSLASLLTALVAPLYVYFIKPEYTLSVSLLSCLIILRHHGNISRLYHRQEKPIIDRFKKEDKDEENSAER</sequence>
<dbReference type="KEGG" id="opf:CBP31_05175"/>
<dbReference type="GO" id="GO:0043772">
    <property type="term" value="F:acyl-phosphate glycerol-3-phosphate acyltransferase activity"/>
    <property type="evidence" value="ECO:0007669"/>
    <property type="project" value="UniProtKB-UniRule"/>
</dbReference>
<evidence type="ECO:0000313" key="12">
    <source>
        <dbReference type="Proteomes" id="UP000243937"/>
    </source>
</evidence>
<keyword evidence="3 10" id="KW-0808">Transferase</keyword>
<dbReference type="GO" id="GO:0008654">
    <property type="term" value="P:phospholipid biosynthetic process"/>
    <property type="evidence" value="ECO:0007669"/>
    <property type="project" value="UniProtKB-UniRule"/>
</dbReference>
<comment type="pathway">
    <text evidence="10">Lipid metabolism; phospholipid metabolism.</text>
</comment>
<keyword evidence="4 10" id="KW-0812">Transmembrane</keyword>
<keyword evidence="1 10" id="KW-1003">Cell membrane</keyword>
<dbReference type="Proteomes" id="UP000243937">
    <property type="component" value="Chromosome"/>
</dbReference>
<evidence type="ECO:0000256" key="6">
    <source>
        <dbReference type="ARBA" id="ARBA00023098"/>
    </source>
</evidence>
<dbReference type="NCBIfam" id="TIGR00023">
    <property type="entry name" value="glycerol-3-phosphate 1-O-acyltransferase PlsY"/>
    <property type="match status" value="1"/>
</dbReference>
<dbReference type="RefSeq" id="WP_087035178.1">
    <property type="nucleotide sequence ID" value="NZ_CP021377.1"/>
</dbReference>
<keyword evidence="7 10" id="KW-0472">Membrane</keyword>
<feature type="transmembrane region" description="Helical" evidence="10">
    <location>
        <begin position="136"/>
        <end position="157"/>
    </location>
</feature>
<keyword evidence="9 10" id="KW-1208">Phospholipid metabolism</keyword>
<dbReference type="EC" id="2.3.1.275" evidence="10"/>
<dbReference type="EMBL" id="CP021377">
    <property type="protein sequence ID" value="ART82090.1"/>
    <property type="molecule type" value="Genomic_DNA"/>
</dbReference>
<evidence type="ECO:0000256" key="3">
    <source>
        <dbReference type="ARBA" id="ARBA00022679"/>
    </source>
</evidence>
<evidence type="ECO:0000256" key="8">
    <source>
        <dbReference type="ARBA" id="ARBA00023209"/>
    </source>
</evidence>
<keyword evidence="11" id="KW-0012">Acyltransferase</keyword>
<feature type="transmembrane region" description="Helical" evidence="10">
    <location>
        <begin position="107"/>
        <end position="130"/>
    </location>
</feature>
<protein>
    <recommendedName>
        <fullName evidence="10">Glycerol-3-phosphate acyltransferase</fullName>
    </recommendedName>
    <alternativeName>
        <fullName evidence="10">Acyl-PO4 G3P acyltransferase</fullName>
    </alternativeName>
    <alternativeName>
        <fullName evidence="10">Acyl-phosphate--glycerol-3-phosphate acyltransferase</fullName>
    </alternativeName>
    <alternativeName>
        <fullName evidence="10">G3P acyltransferase</fullName>
        <shortName evidence="10">GPAT</shortName>
        <ecNumber evidence="10">2.3.1.275</ecNumber>
    </alternativeName>
    <alternativeName>
        <fullName evidence="10">Lysophosphatidic acid synthase</fullName>
        <shortName evidence="10">LPA synthase</shortName>
    </alternativeName>
</protein>
<keyword evidence="6 10" id="KW-0443">Lipid metabolism</keyword>
<dbReference type="UniPathway" id="UPA00085"/>
<evidence type="ECO:0000256" key="5">
    <source>
        <dbReference type="ARBA" id="ARBA00022989"/>
    </source>
</evidence>
<keyword evidence="8 10" id="KW-0594">Phospholipid biosynthesis</keyword>
<feature type="transmembrane region" description="Helical" evidence="10">
    <location>
        <begin position="6"/>
        <end position="28"/>
    </location>
</feature>
<gene>
    <name evidence="10" type="primary">plsY</name>
    <name evidence="11" type="ORF">CBP31_05175</name>
</gene>
<dbReference type="GO" id="GO:0005886">
    <property type="term" value="C:plasma membrane"/>
    <property type="evidence" value="ECO:0007669"/>
    <property type="project" value="UniProtKB-SubCell"/>
</dbReference>